<reference evidence="3 4" key="1">
    <citation type="submission" date="2020-08" db="EMBL/GenBank/DDBJ databases">
        <title>Hymenobacter sp. S2-20-2 genome sequencing.</title>
        <authorList>
            <person name="Jin L."/>
        </authorList>
    </citation>
    <scope>NUCLEOTIDE SEQUENCE [LARGE SCALE GENOMIC DNA]</scope>
    <source>
        <strain evidence="3 4">S2-20-2</strain>
    </source>
</reference>
<feature type="transmembrane region" description="Helical" evidence="1">
    <location>
        <begin position="214"/>
        <end position="236"/>
    </location>
</feature>
<dbReference type="InterPro" id="IPR012337">
    <property type="entry name" value="RNaseH-like_sf"/>
</dbReference>
<name>A0A7G7WBP5_9BACT</name>
<keyword evidence="3" id="KW-0378">Hydrolase</keyword>
<dbReference type="Proteomes" id="UP000515489">
    <property type="component" value="Chromosome"/>
</dbReference>
<evidence type="ECO:0000259" key="2">
    <source>
        <dbReference type="SMART" id="SM00479"/>
    </source>
</evidence>
<dbReference type="KEGG" id="hsk:H4317_08340"/>
<feature type="domain" description="Exonuclease" evidence="2">
    <location>
        <begin position="5"/>
        <end position="192"/>
    </location>
</feature>
<evidence type="ECO:0000256" key="1">
    <source>
        <dbReference type="SAM" id="Phobius"/>
    </source>
</evidence>
<gene>
    <name evidence="3" type="ORF">H4317_08340</name>
</gene>
<evidence type="ECO:0000313" key="3">
    <source>
        <dbReference type="EMBL" id="QNH63788.1"/>
    </source>
</evidence>
<protein>
    <submittedName>
        <fullName evidence="3">3'-5' exonuclease</fullName>
    </submittedName>
</protein>
<accession>A0A7G7WBP5</accession>
<dbReference type="InterPro" id="IPR013520">
    <property type="entry name" value="Ribonucl_H"/>
</dbReference>
<dbReference type="CDD" id="cd06127">
    <property type="entry name" value="DEDDh"/>
    <property type="match status" value="1"/>
</dbReference>
<keyword evidence="1" id="KW-1133">Transmembrane helix</keyword>
<evidence type="ECO:0000313" key="4">
    <source>
        <dbReference type="Proteomes" id="UP000515489"/>
    </source>
</evidence>
<dbReference type="GO" id="GO:0006259">
    <property type="term" value="P:DNA metabolic process"/>
    <property type="evidence" value="ECO:0007669"/>
    <property type="project" value="UniProtKB-ARBA"/>
</dbReference>
<dbReference type="RefSeq" id="WP_185889664.1">
    <property type="nucleotide sequence ID" value="NZ_CP060202.1"/>
</dbReference>
<keyword evidence="4" id="KW-1185">Reference proteome</keyword>
<keyword evidence="1" id="KW-0472">Membrane</keyword>
<dbReference type="EMBL" id="CP060202">
    <property type="protein sequence ID" value="QNH63788.1"/>
    <property type="molecule type" value="Genomic_DNA"/>
</dbReference>
<dbReference type="GO" id="GO:0003676">
    <property type="term" value="F:nucleic acid binding"/>
    <property type="evidence" value="ECO:0007669"/>
    <property type="project" value="InterPro"/>
</dbReference>
<keyword evidence="3" id="KW-0269">Exonuclease</keyword>
<dbReference type="SMART" id="SM00479">
    <property type="entry name" value="EXOIII"/>
    <property type="match status" value="1"/>
</dbReference>
<dbReference type="Gene3D" id="3.30.420.10">
    <property type="entry name" value="Ribonuclease H-like superfamily/Ribonuclease H"/>
    <property type="match status" value="1"/>
</dbReference>
<dbReference type="InterPro" id="IPR036397">
    <property type="entry name" value="RNaseH_sf"/>
</dbReference>
<dbReference type="SUPFAM" id="SSF53098">
    <property type="entry name" value="Ribonuclease H-like"/>
    <property type="match status" value="1"/>
</dbReference>
<organism evidence="3 4">
    <name type="scientific">Hymenobacter sediminicola</name>
    <dbReference type="NCBI Taxonomy" id="2761579"/>
    <lineage>
        <taxon>Bacteria</taxon>
        <taxon>Pseudomonadati</taxon>
        <taxon>Bacteroidota</taxon>
        <taxon>Cytophagia</taxon>
        <taxon>Cytophagales</taxon>
        <taxon>Hymenobacteraceae</taxon>
        <taxon>Hymenobacter</taxon>
    </lineage>
</organism>
<keyword evidence="3" id="KW-0540">Nuclease</keyword>
<dbReference type="AlphaFoldDB" id="A0A7G7WBP5"/>
<dbReference type="GO" id="GO:0004527">
    <property type="term" value="F:exonuclease activity"/>
    <property type="evidence" value="ECO:0007669"/>
    <property type="project" value="UniProtKB-KW"/>
</dbReference>
<sequence length="237" mass="26887">MSPEYLLFVDTETTGLPGRWNLPYDAPGATWPYVAQVAWQVYTPDGQLVKEAMHYLHIPDGSMLAPALAVHGLTEAFLQEAGQEPAQVLQLLLNDLQQFRPRVIGYFLQLDFHVLSASLHRAGLPNLLPELPQFCLMRVTERPNDGTHRRYQRLSELHENLFRESMPALHDAYQDAVATARCFFELRQRGRISPETLVGQPPLKVPIARPRRPIGWRLVVLASGCLLLLLFGWLLYG</sequence>
<keyword evidence="1" id="KW-0812">Transmembrane</keyword>
<proteinExistence type="predicted"/>